<dbReference type="GO" id="GO:0032259">
    <property type="term" value="P:methylation"/>
    <property type="evidence" value="ECO:0007669"/>
    <property type="project" value="UniProtKB-KW"/>
</dbReference>
<feature type="domain" description="DNA methylase adenine-specific" evidence="6">
    <location>
        <begin position="335"/>
        <end position="611"/>
    </location>
</feature>
<dbReference type="GO" id="GO:0003677">
    <property type="term" value="F:DNA binding"/>
    <property type="evidence" value="ECO:0007669"/>
    <property type="project" value="InterPro"/>
</dbReference>
<protein>
    <submittedName>
        <fullName evidence="7">N-6 DNA Methylase</fullName>
    </submittedName>
</protein>
<evidence type="ECO:0000259" key="6">
    <source>
        <dbReference type="Pfam" id="PF02384"/>
    </source>
</evidence>
<evidence type="ECO:0000313" key="8">
    <source>
        <dbReference type="Proteomes" id="UP000318538"/>
    </source>
</evidence>
<evidence type="ECO:0000256" key="5">
    <source>
        <dbReference type="SAM" id="MobiDB-lite"/>
    </source>
</evidence>
<keyword evidence="2 7" id="KW-0489">Methyltransferase</keyword>
<dbReference type="InterPro" id="IPR003356">
    <property type="entry name" value="DNA_methylase_A-5"/>
</dbReference>
<dbReference type="GO" id="GO:0008170">
    <property type="term" value="F:N-methyltransferase activity"/>
    <property type="evidence" value="ECO:0007669"/>
    <property type="project" value="InterPro"/>
</dbReference>
<keyword evidence="4" id="KW-0949">S-adenosyl-L-methionine</keyword>
<gene>
    <name evidence="7" type="ORF">K227x_56270</name>
</gene>
<feature type="region of interest" description="Disordered" evidence="5">
    <location>
        <begin position="887"/>
        <end position="906"/>
    </location>
</feature>
<keyword evidence="3" id="KW-0808">Transferase</keyword>
<dbReference type="REBASE" id="356020">
    <property type="entry name" value="PbaK227ORF56270P"/>
</dbReference>
<dbReference type="KEGG" id="rlc:K227x_56270"/>
<dbReference type="PANTHER" id="PTHR33841:SF5">
    <property type="entry name" value="DNA METHYLASE (MODIFICATION METHYLASE) (METHYLTRANSFERASE)-RELATED"/>
    <property type="match status" value="1"/>
</dbReference>
<sequence length="1062" mass="119974">MWLEQASRHLGWPEVEDIINPTGGGPGHYAQLVEQKVGNALCRKFDLSNIETGILSANSTADTAEAPLAIVLQFSQGVADDVLREAQRLCWNFSKSALLVTLEPTRIQAWSCSMAPTQNRKLHNLRVMEPIEATAGETEANVLQGDIAQTLHWVNLVSGAFLDQHKSKFQKKERADVMLVANLRAVRKKLLAEELPRDTCHAMLARLIFTQFLFQRTDSEGRPAISQSVLDGRFDGHLANQYQHEDALRQILGNKEETYALFRWLNDKFNGDLFPGKGETAEERETEWESEKKNVTDKHLKLLAEFVAGDVEVKSGQRSLWPLYSFDTLPLEFISSVYEEFLNEDQHQMSAYYTPPHLVDFVLDGVLPWGGTEWDLKILDPCCGSGIFLVKAFQRLVQRWKNANPGYEPRVDDLRGLLENNLFGVDDHEDAIRVASFSLCLALCDAIDPRQYWKRTIFPPLRNIRLIKSDFFSEEHDEFATPDEKDGRKPIWDLVVGNAPWRDSSLDDESLGTAWASKHGWPVADGNAGPLFLAKGAALTLKSGRVSMILPAATLLYQRSSKESKQLRTNVFSGHRVEEVVSFAHLRWQLFKGVKSPACLVTLRPSEPESDYTLTYICPKPLFTTEDESVIAIERQDTHELSAGEAIHNPVIWTILLLGQRRDANLIDTLRLAMTLRKLESRKIGRAKDGQLLLTREGLKRGDRCDTEPRIINRRILEDSGFPDADSFFLNAKILPKNKDPEVHRFPGEEYFELPQLLIKKSLIKSVGRFQAQVVNPQGEAKGVLCTKSFVSVHQFSGTDDWLSAACLAFRSSVSTYHLALTSRLAFDRAEALAGHILDVPLPDAAALPALDSLRLDEVDRVVEDAFQLKEPERALISDLLEFGYREGSSKPGEKPSRNKTRRVEKEENDDLMQYADFFIKTLRATFGKERAVRATVFEEAPGEARLPVRMVAIHLDWPGRRRLCKKEMMQADELRAELAKFYEQQMTIRSRDGQPISSGLGFRRVARVFVTQAAEDGTKIPTVLFVKPDQRRYWSRSQGLRDADELAAAIVADRQNRATAK</sequence>
<dbReference type="Pfam" id="PF02384">
    <property type="entry name" value="N6_Mtase"/>
    <property type="match status" value="1"/>
</dbReference>
<proteinExistence type="inferred from homology"/>
<dbReference type="Proteomes" id="UP000318538">
    <property type="component" value="Chromosome"/>
</dbReference>
<dbReference type="EMBL" id="CP036525">
    <property type="protein sequence ID" value="QDT07202.1"/>
    <property type="molecule type" value="Genomic_DNA"/>
</dbReference>
<evidence type="ECO:0000256" key="4">
    <source>
        <dbReference type="ARBA" id="ARBA00022691"/>
    </source>
</evidence>
<dbReference type="PANTHER" id="PTHR33841">
    <property type="entry name" value="DNA METHYLTRANSFERASE YEEA-RELATED"/>
    <property type="match status" value="1"/>
</dbReference>
<dbReference type="SUPFAM" id="SSF53335">
    <property type="entry name" value="S-adenosyl-L-methionine-dependent methyltransferases"/>
    <property type="match status" value="1"/>
</dbReference>
<dbReference type="AlphaFoldDB" id="A0A517NJ94"/>
<dbReference type="InterPro" id="IPR029063">
    <property type="entry name" value="SAM-dependent_MTases_sf"/>
</dbReference>
<evidence type="ECO:0000313" key="7">
    <source>
        <dbReference type="EMBL" id="QDT07202.1"/>
    </source>
</evidence>
<dbReference type="PRINTS" id="PR00507">
    <property type="entry name" value="N12N6MTFRASE"/>
</dbReference>
<dbReference type="InterPro" id="IPR050953">
    <property type="entry name" value="N4_N6_ade-DNA_methylase"/>
</dbReference>
<evidence type="ECO:0000256" key="3">
    <source>
        <dbReference type="ARBA" id="ARBA00022679"/>
    </source>
</evidence>
<organism evidence="7 8">
    <name type="scientific">Rubripirellula lacrimiformis</name>
    <dbReference type="NCBI Taxonomy" id="1930273"/>
    <lineage>
        <taxon>Bacteria</taxon>
        <taxon>Pseudomonadati</taxon>
        <taxon>Planctomycetota</taxon>
        <taxon>Planctomycetia</taxon>
        <taxon>Pirellulales</taxon>
        <taxon>Pirellulaceae</taxon>
        <taxon>Rubripirellula</taxon>
    </lineage>
</organism>
<comment type="similarity">
    <text evidence="1">Belongs to the N(4)/N(6)-methyltransferase family.</text>
</comment>
<dbReference type="Gene3D" id="3.40.50.150">
    <property type="entry name" value="Vaccinia Virus protein VP39"/>
    <property type="match status" value="1"/>
</dbReference>
<keyword evidence="8" id="KW-1185">Reference proteome</keyword>
<evidence type="ECO:0000256" key="1">
    <source>
        <dbReference type="ARBA" id="ARBA00006594"/>
    </source>
</evidence>
<accession>A0A517NJ94</accession>
<evidence type="ECO:0000256" key="2">
    <source>
        <dbReference type="ARBA" id="ARBA00022603"/>
    </source>
</evidence>
<name>A0A517NJ94_9BACT</name>
<reference evidence="7 8" key="1">
    <citation type="submission" date="2019-02" db="EMBL/GenBank/DDBJ databases">
        <title>Deep-cultivation of Planctomycetes and their phenomic and genomic characterization uncovers novel biology.</title>
        <authorList>
            <person name="Wiegand S."/>
            <person name="Jogler M."/>
            <person name="Boedeker C."/>
            <person name="Pinto D."/>
            <person name="Vollmers J."/>
            <person name="Rivas-Marin E."/>
            <person name="Kohn T."/>
            <person name="Peeters S.H."/>
            <person name="Heuer A."/>
            <person name="Rast P."/>
            <person name="Oberbeckmann S."/>
            <person name="Bunk B."/>
            <person name="Jeske O."/>
            <person name="Meyerdierks A."/>
            <person name="Storesund J.E."/>
            <person name="Kallscheuer N."/>
            <person name="Luecker S."/>
            <person name="Lage O.M."/>
            <person name="Pohl T."/>
            <person name="Merkel B.J."/>
            <person name="Hornburger P."/>
            <person name="Mueller R.-W."/>
            <person name="Bruemmer F."/>
            <person name="Labrenz M."/>
            <person name="Spormann A.M."/>
            <person name="Op den Camp H."/>
            <person name="Overmann J."/>
            <person name="Amann R."/>
            <person name="Jetten M.S.M."/>
            <person name="Mascher T."/>
            <person name="Medema M.H."/>
            <person name="Devos D.P."/>
            <person name="Kaster A.-K."/>
            <person name="Ovreas L."/>
            <person name="Rohde M."/>
            <person name="Galperin M.Y."/>
            <person name="Jogler C."/>
        </authorList>
    </citation>
    <scope>NUCLEOTIDE SEQUENCE [LARGE SCALE GENOMIC DNA]</scope>
    <source>
        <strain evidence="7 8">K22_7</strain>
    </source>
</reference>